<accession>X1CK28</accession>
<organism evidence="1">
    <name type="scientific">marine sediment metagenome</name>
    <dbReference type="NCBI Taxonomy" id="412755"/>
    <lineage>
        <taxon>unclassified sequences</taxon>
        <taxon>metagenomes</taxon>
        <taxon>ecological metagenomes</taxon>
    </lineage>
</organism>
<dbReference type="AlphaFoldDB" id="X1CK28"/>
<comment type="caution">
    <text evidence="1">The sequence shown here is derived from an EMBL/GenBank/DDBJ whole genome shotgun (WGS) entry which is preliminary data.</text>
</comment>
<evidence type="ECO:0000313" key="1">
    <source>
        <dbReference type="EMBL" id="GAH08067.1"/>
    </source>
</evidence>
<gene>
    <name evidence="1" type="ORF">S01H4_51811</name>
</gene>
<evidence type="ECO:0008006" key="2">
    <source>
        <dbReference type="Google" id="ProtNLM"/>
    </source>
</evidence>
<sequence>LPLKGKASGYFEYKERNKKLSFNGSFSGALIDLAGQELSDVRGKIKGDDKTVSFPELRFKFYQGEVKGNAFLCPETNEFDIDLEGENIDLSLLYKEIKGLCSLNLSGKGKLGKDLILGKYMVENLYFPPFQPTRAEGDIKLNVKDKTLQLDLKGNFIPGENPFSVLLGIPFGDTPMSGSIKGDFNNLNILLPWRGAEGRINYLADISGARLLPQIKGVIDVKGSILPFPRFAHAFRDFSGLVFVENGDFSIRSFQGKFGGGDVKGSG</sequence>
<reference evidence="1" key="1">
    <citation type="journal article" date="2014" name="Front. Microbiol.">
        <title>High frequency of phylogenetically diverse reductive dehalogenase-homologous genes in deep subseafloor sedimentary metagenomes.</title>
        <authorList>
            <person name="Kawai M."/>
            <person name="Futagami T."/>
            <person name="Toyoda A."/>
            <person name="Takaki Y."/>
            <person name="Nishi S."/>
            <person name="Hori S."/>
            <person name="Arai W."/>
            <person name="Tsubouchi T."/>
            <person name="Morono Y."/>
            <person name="Uchiyama I."/>
            <person name="Ito T."/>
            <person name="Fujiyama A."/>
            <person name="Inagaki F."/>
            <person name="Takami H."/>
        </authorList>
    </citation>
    <scope>NUCLEOTIDE SEQUENCE</scope>
    <source>
        <strain evidence="1">Expedition CK06-06</strain>
    </source>
</reference>
<protein>
    <recommendedName>
        <fullName evidence="2">AsmA-like C-terminal domain-containing protein</fullName>
    </recommendedName>
</protein>
<feature type="non-terminal residue" evidence="1">
    <location>
        <position position="1"/>
    </location>
</feature>
<dbReference type="EMBL" id="BART01029547">
    <property type="protein sequence ID" value="GAH08067.1"/>
    <property type="molecule type" value="Genomic_DNA"/>
</dbReference>
<feature type="non-terminal residue" evidence="1">
    <location>
        <position position="267"/>
    </location>
</feature>
<name>X1CK28_9ZZZZ</name>
<proteinExistence type="predicted"/>